<dbReference type="EMBL" id="RPFW01000004">
    <property type="protein sequence ID" value="TVZ03564.1"/>
    <property type="molecule type" value="Genomic_DNA"/>
</dbReference>
<dbReference type="InterPro" id="IPR051393">
    <property type="entry name" value="ABC_transporter_permease"/>
</dbReference>
<evidence type="ECO:0000256" key="1">
    <source>
        <dbReference type="ARBA" id="ARBA00004651"/>
    </source>
</evidence>
<evidence type="ECO:0000256" key="5">
    <source>
        <dbReference type="ARBA" id="ARBA00022989"/>
    </source>
</evidence>
<comment type="caution">
    <text evidence="9">The sequence shown here is derived from an EMBL/GenBank/DDBJ whole genome shotgun (WGS) entry which is preliminary data.</text>
</comment>
<dbReference type="Proteomes" id="UP000460272">
    <property type="component" value="Unassembled WGS sequence"/>
</dbReference>
<evidence type="ECO:0000256" key="7">
    <source>
        <dbReference type="RuleBase" id="RU363032"/>
    </source>
</evidence>
<accession>A0A6P2BWW8</accession>
<dbReference type="PANTHER" id="PTHR30193:SF18">
    <property type="entry name" value="OSMOPROTECTIVE COMPOUNDS UPTAKE PERMEASE PROTEIN GGTC"/>
    <property type="match status" value="1"/>
</dbReference>
<dbReference type="InterPro" id="IPR035906">
    <property type="entry name" value="MetI-like_sf"/>
</dbReference>
<feature type="transmembrane region" description="Helical" evidence="7">
    <location>
        <begin position="226"/>
        <end position="248"/>
    </location>
</feature>
<sequence>MTASGDASGIVLASTAGQAATKLGDVLGVVGGFIAILLIIFLVAERARGRLQRPIAIVVCVGPAIVLAMAGLVIPAINTFWLSLTNTAATGQKFQLVNGKLVPLTAKFVGGSNYAFAFTDPYTRGTLIRTVLWIVIVPVLTVGVGLLVALLMDRMKYTSFFKTMIFMPNAISFVGASLIWELIYNAPVYLPNGSPGSQTGLLSQLVMSLGFKHPPAWIQTPPGNTFLLMAILVWIEVGFAMVVIAAALKAIPDEVIEAAQVDGATGYRLFIRVQIPMIRNTLVVVLTTVTIMSLKIFDIVRTVTNGDFNTDVLARQMYDDLFVTFQSGRGAALAVILFACVVPLVAYNIRQLRRQRAIG</sequence>
<dbReference type="InterPro" id="IPR000515">
    <property type="entry name" value="MetI-like"/>
</dbReference>
<keyword evidence="10" id="KW-1185">Reference proteome</keyword>
<comment type="subcellular location">
    <subcellularLocation>
        <location evidence="1 7">Cell membrane</location>
        <topology evidence="1 7">Multi-pass membrane protein</topology>
    </subcellularLocation>
</comment>
<keyword evidence="3" id="KW-1003">Cell membrane</keyword>
<dbReference type="CDD" id="cd06261">
    <property type="entry name" value="TM_PBP2"/>
    <property type="match status" value="1"/>
</dbReference>
<keyword evidence="2 7" id="KW-0813">Transport</keyword>
<organism evidence="9 10">
    <name type="scientific">Trebonia kvetii</name>
    <dbReference type="NCBI Taxonomy" id="2480626"/>
    <lineage>
        <taxon>Bacteria</taxon>
        <taxon>Bacillati</taxon>
        <taxon>Actinomycetota</taxon>
        <taxon>Actinomycetes</taxon>
        <taxon>Streptosporangiales</taxon>
        <taxon>Treboniaceae</taxon>
        <taxon>Trebonia</taxon>
    </lineage>
</organism>
<name>A0A6P2BWW8_9ACTN</name>
<dbReference type="SUPFAM" id="SSF161098">
    <property type="entry name" value="MetI-like"/>
    <property type="match status" value="1"/>
</dbReference>
<keyword evidence="4 7" id="KW-0812">Transmembrane</keyword>
<feature type="transmembrane region" description="Helical" evidence="7">
    <location>
        <begin position="56"/>
        <end position="77"/>
    </location>
</feature>
<feature type="transmembrane region" description="Helical" evidence="7">
    <location>
        <begin position="330"/>
        <end position="349"/>
    </location>
</feature>
<comment type="similarity">
    <text evidence="7">Belongs to the binding-protein-dependent transport system permease family.</text>
</comment>
<feature type="transmembrane region" description="Helical" evidence="7">
    <location>
        <begin position="26"/>
        <end position="44"/>
    </location>
</feature>
<dbReference type="PANTHER" id="PTHR30193">
    <property type="entry name" value="ABC TRANSPORTER PERMEASE PROTEIN"/>
    <property type="match status" value="1"/>
</dbReference>
<gene>
    <name evidence="9" type="ORF">EAS64_24655</name>
</gene>
<evidence type="ECO:0000259" key="8">
    <source>
        <dbReference type="PROSITE" id="PS50928"/>
    </source>
</evidence>
<reference evidence="9 10" key="1">
    <citation type="submission" date="2018-11" db="EMBL/GenBank/DDBJ databases">
        <title>Trebonia kvetii gen.nov., sp.nov., a novel acidophilic actinobacterium, and proposal of the new actinobacterial family Treboniaceae fam. nov.</title>
        <authorList>
            <person name="Rapoport D."/>
            <person name="Sagova-Mareckova M."/>
            <person name="Sedlacek I."/>
            <person name="Provaznik J."/>
            <person name="Kralova S."/>
            <person name="Pavlinic D."/>
            <person name="Benes V."/>
            <person name="Kopecky J."/>
        </authorList>
    </citation>
    <scope>NUCLEOTIDE SEQUENCE [LARGE SCALE GENOMIC DNA]</scope>
    <source>
        <strain evidence="9 10">15Tr583</strain>
    </source>
</reference>
<feature type="domain" description="ABC transmembrane type-1" evidence="8">
    <location>
        <begin position="127"/>
        <end position="346"/>
    </location>
</feature>
<evidence type="ECO:0000256" key="6">
    <source>
        <dbReference type="ARBA" id="ARBA00023136"/>
    </source>
</evidence>
<protein>
    <submittedName>
        <fullName evidence="9">Sugar ABC transporter permease</fullName>
    </submittedName>
</protein>
<feature type="transmembrane region" description="Helical" evidence="7">
    <location>
        <begin position="131"/>
        <end position="152"/>
    </location>
</feature>
<feature type="transmembrane region" description="Helical" evidence="7">
    <location>
        <begin position="164"/>
        <end position="183"/>
    </location>
</feature>
<dbReference type="AlphaFoldDB" id="A0A6P2BWW8"/>
<evidence type="ECO:0000313" key="10">
    <source>
        <dbReference type="Proteomes" id="UP000460272"/>
    </source>
</evidence>
<dbReference type="GO" id="GO:0005886">
    <property type="term" value="C:plasma membrane"/>
    <property type="evidence" value="ECO:0007669"/>
    <property type="project" value="UniProtKB-SubCell"/>
</dbReference>
<proteinExistence type="inferred from homology"/>
<keyword evidence="6 7" id="KW-0472">Membrane</keyword>
<keyword evidence="5 7" id="KW-1133">Transmembrane helix</keyword>
<dbReference type="Gene3D" id="1.10.3720.10">
    <property type="entry name" value="MetI-like"/>
    <property type="match status" value="1"/>
</dbReference>
<dbReference type="RefSeq" id="WP_145856453.1">
    <property type="nucleotide sequence ID" value="NZ_RPFW01000004.1"/>
</dbReference>
<evidence type="ECO:0000256" key="4">
    <source>
        <dbReference type="ARBA" id="ARBA00022692"/>
    </source>
</evidence>
<evidence type="ECO:0000313" key="9">
    <source>
        <dbReference type="EMBL" id="TVZ03564.1"/>
    </source>
</evidence>
<dbReference type="OrthoDB" id="9805974at2"/>
<dbReference type="PROSITE" id="PS50928">
    <property type="entry name" value="ABC_TM1"/>
    <property type="match status" value="1"/>
</dbReference>
<dbReference type="Pfam" id="PF00528">
    <property type="entry name" value="BPD_transp_1"/>
    <property type="match status" value="1"/>
</dbReference>
<feature type="transmembrane region" description="Helical" evidence="7">
    <location>
        <begin position="277"/>
        <end position="297"/>
    </location>
</feature>
<evidence type="ECO:0000256" key="2">
    <source>
        <dbReference type="ARBA" id="ARBA00022448"/>
    </source>
</evidence>
<dbReference type="GO" id="GO:0055085">
    <property type="term" value="P:transmembrane transport"/>
    <property type="evidence" value="ECO:0007669"/>
    <property type="project" value="InterPro"/>
</dbReference>
<evidence type="ECO:0000256" key="3">
    <source>
        <dbReference type="ARBA" id="ARBA00022475"/>
    </source>
</evidence>